<keyword evidence="4" id="KW-0732">Signal</keyword>
<proteinExistence type="inferred from homology"/>
<dbReference type="AlphaFoldDB" id="A0A1Y2AAQ3"/>
<feature type="transmembrane region" description="Helical" evidence="7">
    <location>
        <begin position="498"/>
        <end position="524"/>
    </location>
</feature>
<evidence type="ECO:0000313" key="8">
    <source>
        <dbReference type="EMBL" id="ORY19629.1"/>
    </source>
</evidence>
<dbReference type="Proteomes" id="UP000193920">
    <property type="component" value="Unassembled WGS sequence"/>
</dbReference>
<comment type="similarity">
    <text evidence="2 7">Belongs to the nonaspanin (TM9SF) (TC 9.A.2) family.</text>
</comment>
<evidence type="ECO:0000256" key="6">
    <source>
        <dbReference type="ARBA" id="ARBA00023136"/>
    </source>
</evidence>
<evidence type="ECO:0000256" key="5">
    <source>
        <dbReference type="ARBA" id="ARBA00022989"/>
    </source>
</evidence>
<feature type="transmembrane region" description="Helical" evidence="7">
    <location>
        <begin position="536"/>
        <end position="555"/>
    </location>
</feature>
<evidence type="ECO:0000256" key="4">
    <source>
        <dbReference type="ARBA" id="ARBA00022729"/>
    </source>
</evidence>
<evidence type="ECO:0000256" key="1">
    <source>
        <dbReference type="ARBA" id="ARBA00004141"/>
    </source>
</evidence>
<dbReference type="PANTHER" id="PTHR10766:SF41">
    <property type="entry name" value="TRANSMEMBRANE 9 SUPERFAMILY MEMBER 3"/>
    <property type="match status" value="1"/>
</dbReference>
<comment type="caution">
    <text evidence="8">The sequence shown here is derived from an EMBL/GenBank/DDBJ whole genome shotgun (WGS) entry which is preliminary data.</text>
</comment>
<keyword evidence="6 7" id="KW-0472">Membrane</keyword>
<feature type="transmembrane region" description="Helical" evidence="7">
    <location>
        <begin position="407"/>
        <end position="427"/>
    </location>
</feature>
<dbReference type="PANTHER" id="PTHR10766">
    <property type="entry name" value="TRANSMEMBRANE 9 SUPERFAMILY PROTEIN"/>
    <property type="match status" value="1"/>
</dbReference>
<accession>A0A1Y2AAQ3</accession>
<feature type="transmembrane region" description="Helical" evidence="7">
    <location>
        <begin position="300"/>
        <end position="323"/>
    </location>
</feature>
<sequence length="606" mass="70460">MSKFHYILRLYHTFYYLIFINIISRALANEENHKYEDGEKVILWANTIGPYYNRQETYDFDSLPFCLSQKSDIEHRETLGEALLGYDYKNTGLDVKFKINKEKEKICTKNLNYHDLRLFIDAILNEYWFEMYMDDLPIHGLVGVYMNNSIYLFTHYEILVKYNENRIIQIDLDSDKREPLKLTAYDEKDNLSSNSKMDVEFTYSVTWEKTDISFRDRFDRYLDSSALEIKIHTLAVINSFVIAFLLIAIVITILYKTLKTDSKATDDIELGLLEFDTDFGDDYGWKLVHGDIFRRPPHCAILSTLLGSGIQLIILAFIIIIYTMLRDLYLEQATILSSIIFIYAITSMIGGYYSGSFFAKYGGRSWIKNMFLTSCLFPFIIGGVTLIINFIAIYYQSSRAIPFGSMMTIFAIWLFVIFPLTLFGTIIGRNFAGNPNNPCRVNLIPRPIPERPLFKFIIIYYRPLTLILLSGILPFASILIEIFFLYSSFWAYKIYSVYGVMLIILLILCILTACVSIISTFLLLNAEDHRWPWTSFFSGASTVIYILLFSLYYFFKKTKMHGLFQIVFYFGNTGIICLLLTSILGTIGYTASNWFVRKIYTNVKID</sequence>
<dbReference type="STRING" id="1754190.A0A1Y2AAQ3"/>
<evidence type="ECO:0000313" key="9">
    <source>
        <dbReference type="Proteomes" id="UP000193920"/>
    </source>
</evidence>
<dbReference type="EMBL" id="MCOG01000311">
    <property type="protein sequence ID" value="ORY19629.1"/>
    <property type="molecule type" value="Genomic_DNA"/>
</dbReference>
<keyword evidence="9" id="KW-1185">Reference proteome</keyword>
<evidence type="ECO:0000256" key="2">
    <source>
        <dbReference type="ARBA" id="ARBA00005227"/>
    </source>
</evidence>
<dbReference type="Pfam" id="PF02990">
    <property type="entry name" value="EMP70"/>
    <property type="match status" value="1"/>
</dbReference>
<feature type="transmembrane region" description="Helical" evidence="7">
    <location>
        <begin position="234"/>
        <end position="255"/>
    </location>
</feature>
<name>A0A1Y2AAQ3_9FUNG</name>
<keyword evidence="5 7" id="KW-1133">Transmembrane helix</keyword>
<dbReference type="GO" id="GO:0016020">
    <property type="term" value="C:membrane"/>
    <property type="evidence" value="ECO:0007669"/>
    <property type="project" value="UniProtKB-SubCell"/>
</dbReference>
<keyword evidence="3 7" id="KW-0812">Transmembrane</keyword>
<feature type="transmembrane region" description="Helical" evidence="7">
    <location>
        <begin position="371"/>
        <end position="395"/>
    </location>
</feature>
<organism evidence="8 9">
    <name type="scientific">Neocallimastix californiae</name>
    <dbReference type="NCBI Taxonomy" id="1754190"/>
    <lineage>
        <taxon>Eukaryota</taxon>
        <taxon>Fungi</taxon>
        <taxon>Fungi incertae sedis</taxon>
        <taxon>Chytridiomycota</taxon>
        <taxon>Chytridiomycota incertae sedis</taxon>
        <taxon>Neocallimastigomycetes</taxon>
        <taxon>Neocallimastigales</taxon>
        <taxon>Neocallimastigaceae</taxon>
        <taxon>Neocallimastix</taxon>
    </lineage>
</organism>
<evidence type="ECO:0000256" key="7">
    <source>
        <dbReference type="RuleBase" id="RU363079"/>
    </source>
</evidence>
<feature type="transmembrane region" description="Helical" evidence="7">
    <location>
        <begin position="459"/>
        <end position="486"/>
    </location>
</feature>
<dbReference type="GO" id="GO:0072657">
    <property type="term" value="P:protein localization to membrane"/>
    <property type="evidence" value="ECO:0007669"/>
    <property type="project" value="TreeGrafter"/>
</dbReference>
<comment type="subcellular location">
    <subcellularLocation>
        <location evidence="1">Membrane</location>
        <topology evidence="1">Multi-pass membrane protein</topology>
    </subcellularLocation>
</comment>
<reference evidence="8 9" key="1">
    <citation type="submission" date="2016-08" db="EMBL/GenBank/DDBJ databases">
        <title>A Parts List for Fungal Cellulosomes Revealed by Comparative Genomics.</title>
        <authorList>
            <consortium name="DOE Joint Genome Institute"/>
            <person name="Haitjema C.H."/>
            <person name="Gilmore S.P."/>
            <person name="Henske J.K."/>
            <person name="Solomon K.V."/>
            <person name="De Groot R."/>
            <person name="Kuo A."/>
            <person name="Mondo S.J."/>
            <person name="Salamov A.A."/>
            <person name="Labutti K."/>
            <person name="Zhao Z."/>
            <person name="Chiniquy J."/>
            <person name="Barry K."/>
            <person name="Brewer H.M."/>
            <person name="Purvine S.O."/>
            <person name="Wright A.T."/>
            <person name="Boxma B."/>
            <person name="Van Alen T."/>
            <person name="Hackstein J.H."/>
            <person name="Baker S.E."/>
            <person name="Grigoriev I.V."/>
            <person name="O'Malley M.A."/>
        </authorList>
    </citation>
    <scope>NUCLEOTIDE SEQUENCE [LARGE SCALE GENOMIC DNA]</scope>
    <source>
        <strain evidence="8 9">G1</strain>
    </source>
</reference>
<dbReference type="InterPro" id="IPR004240">
    <property type="entry name" value="EMP70"/>
</dbReference>
<evidence type="ECO:0000256" key="3">
    <source>
        <dbReference type="ARBA" id="ARBA00022692"/>
    </source>
</evidence>
<feature type="transmembrane region" description="Helical" evidence="7">
    <location>
        <begin position="567"/>
        <end position="591"/>
    </location>
</feature>
<dbReference type="OrthoDB" id="1666796at2759"/>
<feature type="transmembrane region" description="Helical" evidence="7">
    <location>
        <begin position="335"/>
        <end position="359"/>
    </location>
</feature>
<protein>
    <recommendedName>
        <fullName evidence="7">Transmembrane 9 superfamily member</fullName>
    </recommendedName>
</protein>
<gene>
    <name evidence="8" type="ORF">LY90DRAFT_677058</name>
</gene>